<proteinExistence type="predicted"/>
<name>A0A8J3CSC1_9PROT</name>
<dbReference type="GO" id="GO:0016747">
    <property type="term" value="F:acyltransferase activity, transferring groups other than amino-acyl groups"/>
    <property type="evidence" value="ECO:0007669"/>
    <property type="project" value="InterPro"/>
</dbReference>
<reference evidence="2" key="2">
    <citation type="submission" date="2020-09" db="EMBL/GenBank/DDBJ databases">
        <authorList>
            <person name="Sun Q."/>
            <person name="Kim S."/>
        </authorList>
    </citation>
    <scope>NUCLEOTIDE SEQUENCE</scope>
    <source>
        <strain evidence="2">KCTC 32513</strain>
    </source>
</reference>
<dbReference type="AlphaFoldDB" id="A0A8J3CSC1"/>
<dbReference type="InterPro" id="IPR016181">
    <property type="entry name" value="Acyl_CoA_acyltransferase"/>
</dbReference>
<dbReference type="PROSITE" id="PS51186">
    <property type="entry name" value="GNAT"/>
    <property type="match status" value="1"/>
</dbReference>
<dbReference type="CDD" id="cd04301">
    <property type="entry name" value="NAT_SF"/>
    <property type="match status" value="1"/>
</dbReference>
<evidence type="ECO:0000313" key="2">
    <source>
        <dbReference type="EMBL" id="GHA94010.1"/>
    </source>
</evidence>
<dbReference type="EMBL" id="BMZH01000005">
    <property type="protein sequence ID" value="GHA94010.1"/>
    <property type="molecule type" value="Genomic_DNA"/>
</dbReference>
<organism evidence="2 3">
    <name type="scientific">Algimonas arctica</name>
    <dbReference type="NCBI Taxonomy" id="1479486"/>
    <lineage>
        <taxon>Bacteria</taxon>
        <taxon>Pseudomonadati</taxon>
        <taxon>Pseudomonadota</taxon>
        <taxon>Alphaproteobacteria</taxon>
        <taxon>Maricaulales</taxon>
        <taxon>Robiginitomaculaceae</taxon>
        <taxon>Algimonas</taxon>
    </lineage>
</organism>
<feature type="domain" description="N-acetyltransferase" evidence="1">
    <location>
        <begin position="7"/>
        <end position="167"/>
    </location>
</feature>
<accession>A0A8J3CSC1</accession>
<dbReference type="RefSeq" id="WP_189497261.1">
    <property type="nucleotide sequence ID" value="NZ_BMZH01000005.1"/>
</dbReference>
<gene>
    <name evidence="2" type="ORF">GCM10009069_16410</name>
</gene>
<dbReference type="InterPro" id="IPR000182">
    <property type="entry name" value="GNAT_dom"/>
</dbReference>
<evidence type="ECO:0000313" key="3">
    <source>
        <dbReference type="Proteomes" id="UP000634004"/>
    </source>
</evidence>
<keyword evidence="3" id="KW-1185">Reference proteome</keyword>
<protein>
    <recommendedName>
        <fullName evidence="1">N-acetyltransferase domain-containing protein</fullName>
    </recommendedName>
</protein>
<dbReference type="Pfam" id="PF00583">
    <property type="entry name" value="Acetyltransf_1"/>
    <property type="match status" value="1"/>
</dbReference>
<dbReference type="SUPFAM" id="SSF55729">
    <property type="entry name" value="Acyl-CoA N-acyltransferases (Nat)"/>
    <property type="match status" value="1"/>
</dbReference>
<sequence length="185" mass="20325">MKDGRSLCLRPLQSRDAPLLEAGIIALSDRSRYFRFFSGFKQAPPSVLKRLTDFDGDDHLAWGAVDSSLDTNPPIAAAHIFRVDNLPPTSGDFAIAILDDYHHQGIARSLIACLFSDAISKQFEHVELDVLSENRVGIALFRSLGAQIISASSGVTHIKIDLNHAVTVLKTSDKPPLNRVFLQFS</sequence>
<dbReference type="Gene3D" id="3.40.630.30">
    <property type="match status" value="1"/>
</dbReference>
<reference evidence="2" key="1">
    <citation type="journal article" date="2014" name="Int. J. Syst. Evol. Microbiol.">
        <title>Complete genome sequence of Corynebacterium casei LMG S-19264T (=DSM 44701T), isolated from a smear-ripened cheese.</title>
        <authorList>
            <consortium name="US DOE Joint Genome Institute (JGI-PGF)"/>
            <person name="Walter F."/>
            <person name="Albersmeier A."/>
            <person name="Kalinowski J."/>
            <person name="Ruckert C."/>
        </authorList>
    </citation>
    <scope>NUCLEOTIDE SEQUENCE</scope>
    <source>
        <strain evidence="2">KCTC 32513</strain>
    </source>
</reference>
<dbReference type="Proteomes" id="UP000634004">
    <property type="component" value="Unassembled WGS sequence"/>
</dbReference>
<comment type="caution">
    <text evidence="2">The sequence shown here is derived from an EMBL/GenBank/DDBJ whole genome shotgun (WGS) entry which is preliminary data.</text>
</comment>
<evidence type="ECO:0000259" key="1">
    <source>
        <dbReference type="PROSITE" id="PS51186"/>
    </source>
</evidence>